<feature type="repeat" description="TPR" evidence="1">
    <location>
        <begin position="37"/>
        <end position="70"/>
    </location>
</feature>
<dbReference type="RefSeq" id="WP_338293943.1">
    <property type="nucleotide sequence ID" value="NZ_AP027272.1"/>
</dbReference>
<keyword evidence="4" id="KW-1185">Reference proteome</keyword>
<dbReference type="GO" id="GO:0016757">
    <property type="term" value="F:glycosyltransferase activity"/>
    <property type="evidence" value="ECO:0007669"/>
    <property type="project" value="TreeGrafter"/>
</dbReference>
<dbReference type="SUPFAM" id="SSF54106">
    <property type="entry name" value="LysM domain"/>
    <property type="match status" value="1"/>
</dbReference>
<dbReference type="NCBIfam" id="TIGR02521">
    <property type="entry name" value="type_IV_pilW"/>
    <property type="match status" value="1"/>
</dbReference>
<dbReference type="CDD" id="cd00118">
    <property type="entry name" value="LysM"/>
    <property type="match status" value="1"/>
</dbReference>
<dbReference type="InterPro" id="IPR019734">
    <property type="entry name" value="TPR_rpt"/>
</dbReference>
<evidence type="ECO:0000256" key="1">
    <source>
        <dbReference type="PROSITE-ProRule" id="PRU00339"/>
    </source>
</evidence>
<dbReference type="GO" id="GO:0006493">
    <property type="term" value="P:protein O-linked glycosylation"/>
    <property type="evidence" value="ECO:0007669"/>
    <property type="project" value="TreeGrafter"/>
</dbReference>
<evidence type="ECO:0000259" key="2">
    <source>
        <dbReference type="PROSITE" id="PS51782"/>
    </source>
</evidence>
<dbReference type="EMBL" id="AP027272">
    <property type="protein sequence ID" value="BDX07842.1"/>
    <property type="molecule type" value="Genomic_DNA"/>
</dbReference>
<sequence length="326" mass="36852">MMRILIFFCSILLAGCASQPVNNKNTLAPGVNQVEAAKTRVSLGLTYLKNGNYVQAKTNLDKALEFAPRLGDAHFALAFYYQQVSEWEIARQYYEQAMHLDSNNPDLINSYGAFLCEIGEYREAKENLLRAINIKTYNRSAESYENLAICSHRQGNIGEAMNYLRSALQHQPGRARSWYMLVELLLAKKQWQEAKVAYRQYEKVVPVTADTLNLAIEIENGLGNANIAQGYADMLQTLYPERVGLPRTVILAPSQVNYTQPEQQSAGISSELAGKDVVYHVLQKGETLYQISRRYNVRVQTLVDWNNIKDVADLSIGQRIIVSNPY</sequence>
<name>A0AA48HSD5_9ALTE</name>
<keyword evidence="1" id="KW-0802">TPR repeat</keyword>
<dbReference type="InterPro" id="IPR011990">
    <property type="entry name" value="TPR-like_helical_dom_sf"/>
</dbReference>
<reference evidence="3" key="1">
    <citation type="submission" date="2023-01" db="EMBL/GenBank/DDBJ databases">
        <title>Complete genome sequence of Planctobacterium marinum strain Dej080120_11.</title>
        <authorList>
            <person name="Ueki S."/>
            <person name="Maruyama F."/>
        </authorList>
    </citation>
    <scope>NUCLEOTIDE SEQUENCE</scope>
    <source>
        <strain evidence="3">Dej080120_11</strain>
    </source>
</reference>
<organism evidence="3 4">
    <name type="scientific">Planctobacterium marinum</name>
    <dbReference type="NCBI Taxonomy" id="1631968"/>
    <lineage>
        <taxon>Bacteria</taxon>
        <taxon>Pseudomonadati</taxon>
        <taxon>Pseudomonadota</taxon>
        <taxon>Gammaproteobacteria</taxon>
        <taxon>Alteromonadales</taxon>
        <taxon>Alteromonadaceae</taxon>
        <taxon>Planctobacterium</taxon>
    </lineage>
</organism>
<dbReference type="Gene3D" id="3.10.350.10">
    <property type="entry name" value="LysM domain"/>
    <property type="match status" value="1"/>
</dbReference>
<dbReference type="Proteomes" id="UP001333710">
    <property type="component" value="Chromosome"/>
</dbReference>
<feature type="repeat" description="TPR" evidence="1">
    <location>
        <begin position="71"/>
        <end position="104"/>
    </location>
</feature>
<dbReference type="Gene3D" id="1.25.40.10">
    <property type="entry name" value="Tetratricopeptide repeat domain"/>
    <property type="match status" value="1"/>
</dbReference>
<dbReference type="SMART" id="SM00257">
    <property type="entry name" value="LysM"/>
    <property type="match status" value="1"/>
</dbReference>
<dbReference type="PROSITE" id="PS51782">
    <property type="entry name" value="LYSM"/>
    <property type="match status" value="1"/>
</dbReference>
<gene>
    <name evidence="3" type="ORF">MACH26_33630</name>
</gene>
<dbReference type="AlphaFoldDB" id="A0AA48HSD5"/>
<dbReference type="PROSITE" id="PS51257">
    <property type="entry name" value="PROKAR_LIPOPROTEIN"/>
    <property type="match status" value="1"/>
</dbReference>
<dbReference type="Pfam" id="PF13181">
    <property type="entry name" value="TPR_8"/>
    <property type="match status" value="1"/>
</dbReference>
<dbReference type="Pfam" id="PF01476">
    <property type="entry name" value="LysM"/>
    <property type="match status" value="1"/>
</dbReference>
<dbReference type="InterPro" id="IPR013360">
    <property type="entry name" value="Pilus_4_PilW"/>
</dbReference>
<dbReference type="SUPFAM" id="SSF48452">
    <property type="entry name" value="TPR-like"/>
    <property type="match status" value="1"/>
</dbReference>
<feature type="repeat" description="TPR" evidence="1">
    <location>
        <begin position="141"/>
        <end position="174"/>
    </location>
</feature>
<dbReference type="InterPro" id="IPR036779">
    <property type="entry name" value="LysM_dom_sf"/>
</dbReference>
<dbReference type="InterPro" id="IPR018392">
    <property type="entry name" value="LysM"/>
</dbReference>
<dbReference type="PROSITE" id="PS50005">
    <property type="entry name" value="TPR"/>
    <property type="match status" value="3"/>
</dbReference>
<proteinExistence type="predicted"/>
<evidence type="ECO:0000313" key="4">
    <source>
        <dbReference type="Proteomes" id="UP001333710"/>
    </source>
</evidence>
<dbReference type="PANTHER" id="PTHR44998:SF1">
    <property type="entry name" value="UDP-N-ACETYLGLUCOSAMINE--PEPTIDE N-ACETYLGLUCOSAMINYLTRANSFERASE 110 KDA SUBUNIT"/>
    <property type="match status" value="1"/>
</dbReference>
<evidence type="ECO:0000313" key="3">
    <source>
        <dbReference type="EMBL" id="BDX07842.1"/>
    </source>
</evidence>
<dbReference type="SMART" id="SM00028">
    <property type="entry name" value="TPR"/>
    <property type="match status" value="5"/>
</dbReference>
<feature type="domain" description="LysM" evidence="2">
    <location>
        <begin position="278"/>
        <end position="322"/>
    </location>
</feature>
<dbReference type="PANTHER" id="PTHR44998">
    <property type="match status" value="1"/>
</dbReference>
<dbReference type="KEGG" id="pmaw:MACH26_33630"/>
<protein>
    <recommendedName>
        <fullName evidence="2">LysM domain-containing protein</fullName>
    </recommendedName>
</protein>
<dbReference type="Pfam" id="PF14559">
    <property type="entry name" value="TPR_19"/>
    <property type="match status" value="1"/>
</dbReference>
<accession>A0AA48HSD5</accession>